<organism evidence="4 5">
    <name type="scientific">Clupea harengus</name>
    <name type="common">Atlantic herring</name>
    <dbReference type="NCBI Taxonomy" id="7950"/>
    <lineage>
        <taxon>Eukaryota</taxon>
        <taxon>Metazoa</taxon>
        <taxon>Chordata</taxon>
        <taxon>Craniata</taxon>
        <taxon>Vertebrata</taxon>
        <taxon>Euteleostomi</taxon>
        <taxon>Actinopterygii</taxon>
        <taxon>Neopterygii</taxon>
        <taxon>Teleostei</taxon>
        <taxon>Clupei</taxon>
        <taxon>Clupeiformes</taxon>
        <taxon>Clupeoidei</taxon>
        <taxon>Clupeidae</taxon>
        <taxon>Clupea</taxon>
    </lineage>
</organism>
<feature type="region of interest" description="Disordered" evidence="1">
    <location>
        <begin position="738"/>
        <end position="784"/>
    </location>
</feature>
<feature type="compositionally biased region" description="Polar residues" evidence="1">
    <location>
        <begin position="849"/>
        <end position="870"/>
    </location>
</feature>
<keyword evidence="4" id="KW-1185">Reference proteome</keyword>
<feature type="compositionally biased region" description="Polar residues" evidence="1">
    <location>
        <begin position="1186"/>
        <end position="1214"/>
    </location>
</feature>
<feature type="region of interest" description="Disordered" evidence="1">
    <location>
        <begin position="1120"/>
        <end position="1145"/>
    </location>
</feature>
<dbReference type="InterPro" id="IPR026074">
    <property type="entry name" value="MAP1"/>
</dbReference>
<dbReference type="KEGG" id="char:105906133"/>
<dbReference type="GO" id="GO:0000226">
    <property type="term" value="P:microtubule cytoskeleton organization"/>
    <property type="evidence" value="ECO:0007669"/>
    <property type="project" value="InterPro"/>
</dbReference>
<protein>
    <submittedName>
        <fullName evidence="5">Microtubule-associated protein 1B</fullName>
    </submittedName>
</protein>
<dbReference type="Proteomes" id="UP000515152">
    <property type="component" value="Chromosome 22"/>
</dbReference>
<feature type="region of interest" description="Disordered" evidence="1">
    <location>
        <begin position="1022"/>
        <end position="1098"/>
    </location>
</feature>
<dbReference type="PANTHER" id="PTHR13843:SF11">
    <property type="entry name" value="MICROTUBULE-ASSOCIATED PROTEIN 1S"/>
    <property type="match status" value="1"/>
</dbReference>
<dbReference type="GeneID" id="105906133"/>
<feature type="domain" description="Microtubule-associated protein 1A/B/S-like MBL-like" evidence="3">
    <location>
        <begin position="232"/>
        <end position="504"/>
    </location>
</feature>
<name>A0A6P8EWI0_CLUHA</name>
<dbReference type="InterPro" id="IPR056617">
    <property type="entry name" value="MAP1B/S_N"/>
</dbReference>
<sequence length="1356" mass="147126">MASEQARPREPLGNQGRAVHAGFRNDKYSLLIIVGAHRRLSLVEYVMLEIERGIRSWDIDLTACDLDEHLKLFVSRHSNTLSSDIKGQRSLQYSSDVLNIHVVVNPSEELLHSEVHWLISDGSRHKLLVLTGQSSEDVGDLLLHTGQFSPQDFIQIFADEEISLLLTAASETGKVALTLSCPKSGKWKNSVLGKQTLQDCIDIKINPLMVLPKMEGLEGFTDCLSESMELLSPFDLLEPPSSVGFLKLCRPCCYVFPGGRGDCAFFAVNGFNILVNGGADARSCFWKLVRHLDRVDSVLLTHVGLDSLPGMNSLLERKVAEQEENATESQIKEKWLKNLISPEIGVVFLNAPNRLKKVHGEPNVLRSSDQVALTLRYLEKLKISPEPLLRSAGTAIEPVTLFQKMGVGCLELYVLNPAKRSKDLEMFMHHWPENSTSPKGSELPLTSLVSVCALLVWHPANPHEKIIRVLFPGSTPQAKILEGVEKLKHLEFLKRPVVCSNDLETSKSDKNPKRAESQDSLKSSNRDSRPGSALFKDKASRGEGKSGNDKTKTTNESDQKEPKGEEKPKSADNSKMRASKLDKPLATTASTKTENGLRRTPSKKEPVSGRPKLDVKNEPKKDGKKELKTENGKNKKLLGKDTKKVSTCQSVEPNRSNSQAGNAKADGAHNSNESECKKINHKSNKEQHNHILSGDVPNHSPVSSPENLTSEFLRLREEEEVLTEDKLLGLSEIYDGHTLGAGEVGVPDGTKPSLDDPERVCSKDGKIMASPSSSAKPTEGEQCVNLDLTPTEYTLLDGALKDNSSKKNSPVEVCASPDEKTLELTSPRSGPNSAGHTPYHLSPEEMWSSKKNSSLGNRISCSQSMESCKNSDAGPIKSNQESTSTSSKDKHTSFLSLSSFKDIGPDISPSVTTHSMPAEVSSPQSTEVDESLSMSFEQVLPPVSESSNEDEQSYSNGHFVDSDFKVSLPLKIPHGMKNQNEGSDGRPPAPHGLIFEPAHDVDLCLVSPCEFKHFKPVGIQQHPLSPRVVNPSPHEFSDDSDLSQESAKPNAPSNLVSKGHPCAQETPLTSASDYLHTASDSDMPPGTEDWPSITADGALDSDEECGVAFPLQNAGDCAQSHLSLKGGHPLPQDPPPAPLKDLPPLPAQPGACMPDPGRGVRVAATKTKKLPGAAQRPLSAAGLVQGNKTKTGSSSASVGNLKTSSASETQTVPRTSGARGVASRPTSSGYSIGSKAGSIVGPSVYLDLAYLPSGHAAATIDVEFFSRLRSSCYIISGDDTLKETILKPILDAILEGKSVWPDDVPVTLIPTFESLTIHEWYQQTQERQRKLGVTVLGSNSTVAMQEETFPACKVEF</sequence>
<feature type="compositionally biased region" description="Polar residues" evidence="1">
    <location>
        <begin position="909"/>
        <end position="935"/>
    </location>
</feature>
<feature type="domain" description="Microtubule-associated protein 1B/S N-terminal" evidence="2">
    <location>
        <begin position="30"/>
        <end position="226"/>
    </location>
</feature>
<dbReference type="InterPro" id="IPR057480">
    <property type="entry name" value="MAP1A/B/S-like_MBL"/>
</dbReference>
<dbReference type="GO" id="GO:0031114">
    <property type="term" value="P:regulation of microtubule depolymerization"/>
    <property type="evidence" value="ECO:0007669"/>
    <property type="project" value="TreeGrafter"/>
</dbReference>
<dbReference type="GO" id="GO:0030425">
    <property type="term" value="C:dendrite"/>
    <property type="evidence" value="ECO:0007669"/>
    <property type="project" value="TreeGrafter"/>
</dbReference>
<feature type="compositionally biased region" description="Polar residues" evidence="1">
    <location>
        <begin position="645"/>
        <end position="661"/>
    </location>
</feature>
<dbReference type="RefSeq" id="XP_031415262.1">
    <property type="nucleotide sequence ID" value="XM_031559402.2"/>
</dbReference>
<feature type="compositionally biased region" description="Polar residues" evidence="1">
    <location>
        <begin position="1043"/>
        <end position="1056"/>
    </location>
</feature>
<accession>A0A6P8EWI0</accession>
<dbReference type="GO" id="GO:0005874">
    <property type="term" value="C:microtubule"/>
    <property type="evidence" value="ECO:0007669"/>
    <property type="project" value="InterPro"/>
</dbReference>
<dbReference type="CTD" id="565533"/>
<gene>
    <name evidence="5" type="primary">map1sb</name>
</gene>
<feature type="compositionally biased region" description="Polar residues" evidence="1">
    <location>
        <begin position="823"/>
        <end position="835"/>
    </location>
</feature>
<evidence type="ECO:0000313" key="5">
    <source>
        <dbReference type="RefSeq" id="XP_031415262.1"/>
    </source>
</evidence>
<feature type="compositionally biased region" description="Basic and acidic residues" evidence="1">
    <location>
        <begin position="602"/>
        <end position="644"/>
    </location>
</feature>
<dbReference type="GO" id="GO:0043025">
    <property type="term" value="C:neuronal cell body"/>
    <property type="evidence" value="ECO:0007669"/>
    <property type="project" value="TreeGrafter"/>
</dbReference>
<dbReference type="GO" id="GO:0007409">
    <property type="term" value="P:axonogenesis"/>
    <property type="evidence" value="ECO:0007669"/>
    <property type="project" value="TreeGrafter"/>
</dbReference>
<dbReference type="GO" id="GO:0005829">
    <property type="term" value="C:cytosol"/>
    <property type="evidence" value="ECO:0007669"/>
    <property type="project" value="TreeGrafter"/>
</dbReference>
<dbReference type="GO" id="GO:0016358">
    <property type="term" value="P:dendrite development"/>
    <property type="evidence" value="ECO:0007669"/>
    <property type="project" value="TreeGrafter"/>
</dbReference>
<evidence type="ECO:0000256" key="1">
    <source>
        <dbReference type="SAM" id="MobiDB-lite"/>
    </source>
</evidence>
<evidence type="ECO:0000259" key="3">
    <source>
        <dbReference type="Pfam" id="PF25281"/>
    </source>
</evidence>
<dbReference type="OrthoDB" id="5371837at2759"/>
<feature type="compositionally biased region" description="Pro residues" evidence="1">
    <location>
        <begin position="1131"/>
        <end position="1145"/>
    </location>
</feature>
<dbReference type="Pfam" id="PF25281">
    <property type="entry name" value="MBL_MAP1B"/>
    <property type="match status" value="1"/>
</dbReference>
<feature type="region of interest" description="Disordered" evidence="1">
    <location>
        <begin position="1169"/>
        <end position="1227"/>
    </location>
</feature>
<dbReference type="GO" id="GO:0003779">
    <property type="term" value="F:actin binding"/>
    <property type="evidence" value="ECO:0007669"/>
    <property type="project" value="TreeGrafter"/>
</dbReference>
<feature type="compositionally biased region" description="Basic and acidic residues" evidence="1">
    <location>
        <begin position="672"/>
        <end position="689"/>
    </location>
</feature>
<feature type="region of interest" description="Disordered" evidence="1">
    <location>
        <begin position="799"/>
        <end position="935"/>
    </location>
</feature>
<evidence type="ECO:0000259" key="2">
    <source>
        <dbReference type="Pfam" id="PF23415"/>
    </source>
</evidence>
<feature type="region of interest" description="Disordered" evidence="1">
    <location>
        <begin position="940"/>
        <end position="959"/>
    </location>
</feature>
<feature type="compositionally biased region" description="Basic and acidic residues" evidence="1">
    <location>
        <begin position="504"/>
        <end position="583"/>
    </location>
</feature>
<proteinExistence type="predicted"/>
<dbReference type="PANTHER" id="PTHR13843">
    <property type="entry name" value="MICROTUBULE-ASSOCIATED PROTEIN"/>
    <property type="match status" value="1"/>
</dbReference>
<reference evidence="5" key="1">
    <citation type="submission" date="2025-08" db="UniProtKB">
        <authorList>
            <consortium name="RefSeq"/>
        </authorList>
    </citation>
    <scope>IDENTIFICATION</scope>
</reference>
<dbReference type="GO" id="GO:0045202">
    <property type="term" value="C:synapse"/>
    <property type="evidence" value="ECO:0007669"/>
    <property type="project" value="TreeGrafter"/>
</dbReference>
<feature type="region of interest" description="Disordered" evidence="1">
    <location>
        <begin position="502"/>
        <end position="707"/>
    </location>
</feature>
<evidence type="ECO:0000313" key="4">
    <source>
        <dbReference type="Proteomes" id="UP000515152"/>
    </source>
</evidence>
<feature type="compositionally biased region" description="Basic and acidic residues" evidence="1">
    <location>
        <begin position="753"/>
        <end position="766"/>
    </location>
</feature>
<dbReference type="GO" id="GO:0008017">
    <property type="term" value="F:microtubule binding"/>
    <property type="evidence" value="ECO:0007669"/>
    <property type="project" value="InterPro"/>
</dbReference>
<dbReference type="GO" id="GO:0005875">
    <property type="term" value="C:microtubule associated complex"/>
    <property type="evidence" value="ECO:0007669"/>
    <property type="project" value="TreeGrafter"/>
</dbReference>
<dbReference type="Pfam" id="PF23415">
    <property type="entry name" value="MAPB1_N"/>
    <property type="match status" value="1"/>
</dbReference>